<protein>
    <submittedName>
        <fullName evidence="2">U32 family peptidase</fullName>
    </submittedName>
</protein>
<dbReference type="Proteomes" id="UP000824202">
    <property type="component" value="Unassembled WGS sequence"/>
</dbReference>
<reference evidence="2" key="1">
    <citation type="journal article" date="2021" name="PeerJ">
        <title>Extensive microbial diversity within the chicken gut microbiome revealed by metagenomics and culture.</title>
        <authorList>
            <person name="Gilroy R."/>
            <person name="Ravi A."/>
            <person name="Getino M."/>
            <person name="Pursley I."/>
            <person name="Horton D.L."/>
            <person name="Alikhan N.F."/>
            <person name="Baker D."/>
            <person name="Gharbi K."/>
            <person name="Hall N."/>
            <person name="Watson M."/>
            <person name="Adriaenssens E.M."/>
            <person name="Foster-Nyarko E."/>
            <person name="Jarju S."/>
            <person name="Secka A."/>
            <person name="Antonio M."/>
            <person name="Oren A."/>
            <person name="Chaudhuri R.R."/>
            <person name="La Ragione R."/>
            <person name="Hildebrand F."/>
            <person name="Pallen M.J."/>
        </authorList>
    </citation>
    <scope>NUCLEOTIDE SEQUENCE</scope>
    <source>
        <strain evidence="2">23274</strain>
    </source>
</reference>
<dbReference type="Pfam" id="PF01136">
    <property type="entry name" value="Peptidase_U32"/>
    <property type="match status" value="1"/>
</dbReference>
<organism evidence="2 3">
    <name type="scientific">Candidatus Odoribacter faecigallinarum</name>
    <dbReference type="NCBI Taxonomy" id="2838706"/>
    <lineage>
        <taxon>Bacteria</taxon>
        <taxon>Pseudomonadati</taxon>
        <taxon>Bacteroidota</taxon>
        <taxon>Bacteroidia</taxon>
        <taxon>Bacteroidales</taxon>
        <taxon>Odoribacteraceae</taxon>
        <taxon>Odoribacter</taxon>
    </lineage>
</organism>
<evidence type="ECO:0000313" key="2">
    <source>
        <dbReference type="EMBL" id="HIX02691.1"/>
    </source>
</evidence>
<dbReference type="PANTHER" id="PTHR30217">
    <property type="entry name" value="PEPTIDASE U32 FAMILY"/>
    <property type="match status" value="1"/>
</dbReference>
<dbReference type="Pfam" id="PF12392">
    <property type="entry name" value="DUF3656"/>
    <property type="match status" value="1"/>
</dbReference>
<dbReference type="InterPro" id="IPR051454">
    <property type="entry name" value="RNA/ubiquinone_mod_enzymes"/>
</dbReference>
<dbReference type="PROSITE" id="PS01276">
    <property type="entry name" value="PEPTIDASE_U32"/>
    <property type="match status" value="1"/>
</dbReference>
<dbReference type="InterPro" id="IPR020988">
    <property type="entry name" value="Pept_U32_collagenase"/>
</dbReference>
<proteinExistence type="predicted"/>
<dbReference type="CDD" id="cd00945">
    <property type="entry name" value="Aldolase_Class_I"/>
    <property type="match status" value="1"/>
</dbReference>
<evidence type="ECO:0000313" key="3">
    <source>
        <dbReference type="Proteomes" id="UP000824202"/>
    </source>
</evidence>
<dbReference type="InterPro" id="IPR001539">
    <property type="entry name" value="Peptidase_U32"/>
</dbReference>
<evidence type="ECO:0000259" key="1">
    <source>
        <dbReference type="Pfam" id="PF12392"/>
    </source>
</evidence>
<sequence length="599" mass="67244">MGAIELLSPARDLAVGKAAIDNGADAVYIGAPAFGARRAAANSLRDIAELVEYAHRYYCRVFITFNTILYDNELPEAERLLRELYRIGVDALIVQDMGILRMDLPPFCLHASTQMHNYDMERIRFLDRLGFQRIVLARELSLEQIRDIRREVKAELEVFVHGALCVSLSGQCYLSQHLFGRSANRGECAQPCRMKWSVRDADGKVLVDDRYILSLKDLNLSAHLNDLVQAGVDSFKIEGRLKDAGYVANVTNYYAELLNGLPGVERVSSGRAITIFLSDPERSFNRGSSSYFFAGRQPGLVNPDTPKSMGKPIGTALQAKGNRLRVEAAEPLHNGDGLCYFLRGELRGIRVNNVQDGWLVCNETLDIQPGTRLFRNYDHDFVRQLEKGKSLRKIGIRMEASAEGGHLRLDVQDEDGNRAQVISGDAFPPAGNPSQRERLCAQLMKCGDTPYFCSGVDYREGETLFVPAAAANALRRKLLEKLDRVRAANRPVLSPMVENPGIPYPLPVDWRLNVSNRKAADFYRDHGVASPVPAFELKPAPGVHELMRTRYCILYELGRCRRDHKNADIRFPLYLCNAKHAFPLGFDCKECFMCILDKE</sequence>
<dbReference type="AlphaFoldDB" id="A0A9D1UYB2"/>
<reference evidence="2" key="2">
    <citation type="submission" date="2021-04" db="EMBL/GenBank/DDBJ databases">
        <authorList>
            <person name="Gilroy R."/>
        </authorList>
    </citation>
    <scope>NUCLEOTIDE SEQUENCE</scope>
    <source>
        <strain evidence="2">23274</strain>
    </source>
</reference>
<name>A0A9D1UYB2_9BACT</name>
<accession>A0A9D1UYB2</accession>
<gene>
    <name evidence="2" type="ORF">H9863_01050</name>
</gene>
<dbReference type="EMBL" id="DXFT01000021">
    <property type="protein sequence ID" value="HIX02691.1"/>
    <property type="molecule type" value="Genomic_DNA"/>
</dbReference>
<comment type="caution">
    <text evidence="2">The sequence shown here is derived from an EMBL/GenBank/DDBJ whole genome shotgun (WGS) entry which is preliminary data.</text>
</comment>
<feature type="domain" description="Peptidase U32 collagenase" evidence="1">
    <location>
        <begin position="373"/>
        <end position="486"/>
    </location>
</feature>
<dbReference type="PANTHER" id="PTHR30217:SF10">
    <property type="entry name" value="23S RRNA 5-HYDROXYCYTIDINE C2501 SYNTHASE"/>
    <property type="match status" value="1"/>
</dbReference>